<sequence length="322" mass="35989">MAHRTRQRRNLAAPEPNSSSSMDSTLTMKHPKSTTFIASPSPQHPTPNLDLTQPRKSSSMVNHLARLDLNHKPRSSRKDSNHPHPHPHPHPPLVDTHLQAKAMTLSAIADSSKYSLLKPITHNARVILKQEKDAKAAKKPSKEKPRDQMSTSELQRWKLEGTTKNETKDSNGGLDRRSVFGEEKLEKSRNPVAAEHDIKRPTVTLALTSGRRRSFCGSHAELGDFFAINGVKVVSADMPPFMQIHAVDCARKTFDSMEKFTSKTLALTLKKEFDCVYGPAWHCIVGTSFGSFVTHSVGGFLYFSMDQKLYILLFKTTVQKAD</sequence>
<reference evidence="1 2" key="1">
    <citation type="journal article" date="2022" name="DNA Res.">
        <title>Chromosomal-level genome assembly of the orchid tree Bauhinia variegata (Leguminosae; Cercidoideae) supports the allotetraploid origin hypothesis of Bauhinia.</title>
        <authorList>
            <person name="Zhong Y."/>
            <person name="Chen Y."/>
            <person name="Zheng D."/>
            <person name="Pang J."/>
            <person name="Liu Y."/>
            <person name="Luo S."/>
            <person name="Meng S."/>
            <person name="Qian L."/>
            <person name="Wei D."/>
            <person name="Dai S."/>
            <person name="Zhou R."/>
        </authorList>
    </citation>
    <scope>NUCLEOTIDE SEQUENCE [LARGE SCALE GENOMIC DNA]</scope>
    <source>
        <strain evidence="1">BV-YZ2020</strain>
    </source>
</reference>
<proteinExistence type="predicted"/>
<dbReference type="Proteomes" id="UP000828941">
    <property type="component" value="Chromosome 6"/>
</dbReference>
<gene>
    <name evidence="1" type="ORF">L6164_014639</name>
</gene>
<organism evidence="1 2">
    <name type="scientific">Bauhinia variegata</name>
    <name type="common">Purple orchid tree</name>
    <name type="synonym">Phanera variegata</name>
    <dbReference type="NCBI Taxonomy" id="167791"/>
    <lineage>
        <taxon>Eukaryota</taxon>
        <taxon>Viridiplantae</taxon>
        <taxon>Streptophyta</taxon>
        <taxon>Embryophyta</taxon>
        <taxon>Tracheophyta</taxon>
        <taxon>Spermatophyta</taxon>
        <taxon>Magnoliopsida</taxon>
        <taxon>eudicotyledons</taxon>
        <taxon>Gunneridae</taxon>
        <taxon>Pentapetalae</taxon>
        <taxon>rosids</taxon>
        <taxon>fabids</taxon>
        <taxon>Fabales</taxon>
        <taxon>Fabaceae</taxon>
        <taxon>Cercidoideae</taxon>
        <taxon>Cercideae</taxon>
        <taxon>Bauhiniinae</taxon>
        <taxon>Bauhinia</taxon>
    </lineage>
</organism>
<accession>A0ACB9NJ75</accession>
<evidence type="ECO:0000313" key="2">
    <source>
        <dbReference type="Proteomes" id="UP000828941"/>
    </source>
</evidence>
<comment type="caution">
    <text evidence="1">The sequence shown here is derived from an EMBL/GenBank/DDBJ whole genome shotgun (WGS) entry which is preliminary data.</text>
</comment>
<protein>
    <submittedName>
        <fullName evidence="1">Uncharacterized protein</fullName>
    </submittedName>
</protein>
<name>A0ACB9NJ75_BAUVA</name>
<dbReference type="EMBL" id="CM039431">
    <property type="protein sequence ID" value="KAI4336063.1"/>
    <property type="molecule type" value="Genomic_DNA"/>
</dbReference>
<evidence type="ECO:0000313" key="1">
    <source>
        <dbReference type="EMBL" id="KAI4336063.1"/>
    </source>
</evidence>
<keyword evidence="2" id="KW-1185">Reference proteome</keyword>